<evidence type="ECO:0008006" key="5">
    <source>
        <dbReference type="Google" id="ProtNLM"/>
    </source>
</evidence>
<dbReference type="SUPFAM" id="SSF53448">
    <property type="entry name" value="Nucleotide-diphospho-sugar transferases"/>
    <property type="match status" value="1"/>
</dbReference>
<feature type="compositionally biased region" description="Basic and acidic residues" evidence="1">
    <location>
        <begin position="935"/>
        <end position="959"/>
    </location>
</feature>
<protein>
    <recommendedName>
        <fullName evidence="5">Alpha 1,4-glycosyltransferase domain-containing protein</fullName>
    </recommendedName>
</protein>
<keyword evidence="2" id="KW-0732">Signal</keyword>
<proteinExistence type="predicted"/>
<dbReference type="AlphaFoldDB" id="A0A835WLS1"/>
<accession>A0A835WLS1</accession>
<comment type="caution">
    <text evidence="3">The sequence shown here is derived from an EMBL/GenBank/DDBJ whole genome shotgun (WGS) entry which is preliminary data.</text>
</comment>
<evidence type="ECO:0000313" key="4">
    <source>
        <dbReference type="Proteomes" id="UP000613740"/>
    </source>
</evidence>
<feature type="signal peptide" evidence="2">
    <location>
        <begin position="1"/>
        <end position="28"/>
    </location>
</feature>
<reference evidence="3" key="1">
    <citation type="journal article" date="2020" name="bioRxiv">
        <title>Comparative genomics of Chlamydomonas.</title>
        <authorList>
            <person name="Craig R.J."/>
            <person name="Hasan A.R."/>
            <person name="Ness R.W."/>
            <person name="Keightley P.D."/>
        </authorList>
    </citation>
    <scope>NUCLEOTIDE SEQUENCE</scope>
    <source>
        <strain evidence="3">CCAP 11/173</strain>
    </source>
</reference>
<feature type="chain" id="PRO_5032799329" description="Alpha 1,4-glycosyltransferase domain-containing protein" evidence="2">
    <location>
        <begin position="29"/>
        <end position="974"/>
    </location>
</feature>
<dbReference type="GO" id="GO:0006688">
    <property type="term" value="P:glycosphingolipid biosynthetic process"/>
    <property type="evidence" value="ECO:0007669"/>
    <property type="project" value="TreeGrafter"/>
</dbReference>
<dbReference type="EMBL" id="JAEHOD010000012">
    <property type="protein sequence ID" value="KAG2450104.1"/>
    <property type="molecule type" value="Genomic_DNA"/>
</dbReference>
<dbReference type="InterPro" id="IPR029044">
    <property type="entry name" value="Nucleotide-diphossugar_trans"/>
</dbReference>
<feature type="region of interest" description="Disordered" evidence="1">
    <location>
        <begin position="870"/>
        <end position="891"/>
    </location>
</feature>
<sequence length="974" mass="106975">MSDTLTWPRCGLALIVLATASCVPRTAALDKADVRDVCSFYAVGRANIHDPWNWGPFHICDTSALPRWLEAAAANCFDCSKRRPVCGPTAPQLHFHVYFQKWSQHWKYDLQTYQAFLLTQNLHRARLTVWVDNATAVLAHPAGQFLQKYAEFISVQEVVWERAVVGTPLQSHSFWRDGALVRKNIYTAAGFADVLRLLLLYQHGGVWLDTDVVLLQDMYPPTVQIGYQFAMRWTNNHVMYLRRGSPLGRRMLQAVASLPYTDEATARGYVERLCKPLGYVTAHAKYGYTDIYNICILKLFQEHDNTTLANGGDPDDILFTRPLGWYDNDWPGCLAGRQVANDSEIQHVLSTHMALHSRLIQDNGYQPHSLYAAVTQLLDDFFALCTDTACIPRQAVRLAVYRDVVAQMKRNAQLLPAVASGSSGRQSAEGNGGAGGGQAGGEANRQLITGRSQQSGAQEAVRRENGYPSFLDRFGPTPPRLSFVRSTPRSSAGPAMCNICGNTNGGKNLHRDHATTVGLVLHDLAGITGALVSRFHHLDTMIGKINAMVAHTPPEQRALWYSAPGRAPLCKSFMCPCCKRLLPSASANAHMVAALSHISHRLDSQSRARFEAVRLRGDLAARRAMREMLDRHAAAEPAGASTIDDAIEGFHWCGHPPLTQQEGEAQQRLGDFLKERWSNSHVYRPSTPPPALPSPPHSQNLQLQLELKQLLQEHHERQRQRQLGYANVRGPAAQAADAATAPAAASSVISAEYEANGGRLGSRERTQVLLSALAASLLMQLQLALWMQSQQCLPAAERVDVAGADVPRMTVPRAQQMHGYLQQLAMQQQQQQPPSLQQLLQNQHEPMQQPSYAGVLAAAGQAEPAAADASAAVSLATDDDEGNRPAKPAGGLANTRVALQQALPRLQAQHVQPQSLTAAACAPEGDELMQTTARDGGRRNVRMRDEGPDNQGDCKRVRTEWPAPGRVPPWLAVL</sequence>
<gene>
    <name evidence="3" type="ORF">HYH02_000208</name>
</gene>
<dbReference type="InterPro" id="IPR051981">
    <property type="entry name" value="Glycosyltransf_32"/>
</dbReference>
<dbReference type="Pfam" id="PF04488">
    <property type="entry name" value="Gly_transf_sug"/>
    <property type="match status" value="1"/>
</dbReference>
<organism evidence="3 4">
    <name type="scientific">Chlamydomonas schloesseri</name>
    <dbReference type="NCBI Taxonomy" id="2026947"/>
    <lineage>
        <taxon>Eukaryota</taxon>
        <taxon>Viridiplantae</taxon>
        <taxon>Chlorophyta</taxon>
        <taxon>core chlorophytes</taxon>
        <taxon>Chlorophyceae</taxon>
        <taxon>CS clade</taxon>
        <taxon>Chlamydomonadales</taxon>
        <taxon>Chlamydomonadaceae</taxon>
        <taxon>Chlamydomonas</taxon>
    </lineage>
</organism>
<feature type="compositionally biased region" description="Gly residues" evidence="1">
    <location>
        <begin position="430"/>
        <end position="440"/>
    </location>
</feature>
<keyword evidence="4" id="KW-1185">Reference proteome</keyword>
<dbReference type="GO" id="GO:0016758">
    <property type="term" value="F:hexosyltransferase activity"/>
    <property type="evidence" value="ECO:0007669"/>
    <property type="project" value="TreeGrafter"/>
</dbReference>
<dbReference type="OrthoDB" id="409543at2759"/>
<feature type="region of interest" description="Disordered" evidence="1">
    <location>
        <begin position="418"/>
        <end position="443"/>
    </location>
</feature>
<dbReference type="GO" id="GO:0016020">
    <property type="term" value="C:membrane"/>
    <property type="evidence" value="ECO:0007669"/>
    <property type="project" value="GOC"/>
</dbReference>
<dbReference type="PANTHER" id="PTHR12042">
    <property type="entry name" value="LACTOSYLCERAMIDE 4-ALPHA-GALACTOSYLTRANSFERASE ALPHA- 1,4-GALACTOSYLTRANSFERASE"/>
    <property type="match status" value="1"/>
</dbReference>
<feature type="region of interest" description="Disordered" evidence="1">
    <location>
        <begin position="930"/>
        <end position="961"/>
    </location>
</feature>
<dbReference type="InterPro" id="IPR007577">
    <property type="entry name" value="GlycoTrfase_DXD_sugar-bd_CS"/>
</dbReference>
<evidence type="ECO:0000256" key="1">
    <source>
        <dbReference type="SAM" id="MobiDB-lite"/>
    </source>
</evidence>
<evidence type="ECO:0000256" key="2">
    <source>
        <dbReference type="SAM" id="SignalP"/>
    </source>
</evidence>
<dbReference type="PANTHER" id="PTHR12042:SF21">
    <property type="entry name" value="ALPHA1,4-GALACTOSYLTRANSFERASE 1-RELATED"/>
    <property type="match status" value="1"/>
</dbReference>
<name>A0A835WLS1_9CHLO</name>
<evidence type="ECO:0000313" key="3">
    <source>
        <dbReference type="EMBL" id="KAG2450104.1"/>
    </source>
</evidence>
<dbReference type="Gene3D" id="3.90.550.20">
    <property type="match status" value="1"/>
</dbReference>
<dbReference type="Proteomes" id="UP000613740">
    <property type="component" value="Unassembled WGS sequence"/>
</dbReference>